<feature type="binding site" evidence="5">
    <location>
        <position position="188"/>
    </location>
    <ligand>
        <name>adenosylcob(III)alamin</name>
        <dbReference type="ChEBI" id="CHEBI:18408"/>
    </ligand>
</feature>
<dbReference type="GO" id="GO:0008851">
    <property type="term" value="F:ethanolamine ammonia-lyase activity"/>
    <property type="evidence" value="ECO:0007669"/>
    <property type="project" value="UniProtKB-EC"/>
</dbReference>
<protein>
    <recommendedName>
        <fullName evidence="5">Ethanolamine ammonia-lyase small subunit</fullName>
        <shortName evidence="5">EAL small subunit</shortName>
        <ecNumber evidence="5">4.3.1.7</ecNumber>
    </recommendedName>
</protein>
<dbReference type="Gene3D" id="3.40.50.11240">
    <property type="entry name" value="Ethanolamine ammonia-lyase light chain (EutC)"/>
    <property type="match status" value="1"/>
</dbReference>
<evidence type="ECO:0000313" key="7">
    <source>
        <dbReference type="Proteomes" id="UP001059950"/>
    </source>
</evidence>
<organism evidence="6 7">
    <name type="scientific">Amphritea atlantica</name>
    <dbReference type="NCBI Taxonomy" id="355243"/>
    <lineage>
        <taxon>Bacteria</taxon>
        <taxon>Pseudomonadati</taxon>
        <taxon>Pseudomonadota</taxon>
        <taxon>Gammaproteobacteria</taxon>
        <taxon>Oceanospirillales</taxon>
        <taxon>Oceanospirillaceae</taxon>
        <taxon>Amphritea</taxon>
    </lineage>
</organism>
<evidence type="ECO:0000256" key="5">
    <source>
        <dbReference type="HAMAP-Rule" id="MF_00601"/>
    </source>
</evidence>
<dbReference type="Pfam" id="PF05985">
    <property type="entry name" value="EutC"/>
    <property type="match status" value="1"/>
</dbReference>
<sequence>MNEITKTEQHSPVTENPWRQLRRYTDARIAQGRSGVSLPTKALLEFQMDHASARDAVHIALKTEALAEQLKSAGYDAITLHSRAADRTEYLQRPDLGRRLDLRSVEQLEEYRQQHPESASVAVVIADGLSSMAVQSHAMAMTQAVLSRLENRGLKSAPVTIVSQGRVAVGDEVGELLGVELLILLVGERPGLSSPDSLGIYFTFRPQVGLTDARRNCISNVRPAGMSIAAATDKLIWLIDESQRLQCSGVGLKDQSVSATIKQTHKNFLLP</sequence>
<dbReference type="HAMAP" id="MF_00601">
    <property type="entry name" value="EutC"/>
    <property type="match status" value="1"/>
</dbReference>
<evidence type="ECO:0000313" key="6">
    <source>
        <dbReference type="EMBL" id="UTW01938.1"/>
    </source>
</evidence>
<dbReference type="Gene3D" id="1.10.30.40">
    <property type="entry name" value="Ethanolamine ammonia-lyase light chain (EutC), N-terminal domain"/>
    <property type="match status" value="1"/>
</dbReference>
<dbReference type="InterPro" id="IPR009246">
    <property type="entry name" value="EutC"/>
</dbReference>
<keyword evidence="4 5" id="KW-1283">Bacterial microcompartment</keyword>
<dbReference type="PANTHER" id="PTHR39330">
    <property type="entry name" value="ETHANOLAMINE AMMONIA-LYASE LIGHT CHAIN"/>
    <property type="match status" value="1"/>
</dbReference>
<dbReference type="PIRSF" id="PIRSF018982">
    <property type="entry name" value="EutC"/>
    <property type="match status" value="1"/>
</dbReference>
<comment type="subcellular location">
    <subcellularLocation>
        <location evidence="5">Bacterial microcompartment</location>
    </subcellularLocation>
</comment>
<comment type="catalytic activity">
    <reaction evidence="5">
        <text>ethanolamine = acetaldehyde + NH4(+)</text>
        <dbReference type="Rhea" id="RHEA:15313"/>
        <dbReference type="ChEBI" id="CHEBI:15343"/>
        <dbReference type="ChEBI" id="CHEBI:28938"/>
        <dbReference type="ChEBI" id="CHEBI:57603"/>
        <dbReference type="EC" id="4.3.1.7"/>
    </reaction>
</comment>
<gene>
    <name evidence="5 6" type="primary">eutC</name>
    <name evidence="6" type="ORF">KDX31_11245</name>
</gene>
<evidence type="ECO:0000256" key="1">
    <source>
        <dbReference type="ARBA" id="ARBA00022628"/>
    </source>
</evidence>
<comment type="pathway">
    <text evidence="5">Amine and polyamine degradation; ethanolamine degradation.</text>
</comment>
<evidence type="ECO:0000256" key="2">
    <source>
        <dbReference type="ARBA" id="ARBA00023239"/>
    </source>
</evidence>
<name>A0ABY5GR67_9GAMM</name>
<accession>A0ABY5GR67</accession>
<comment type="similarity">
    <text evidence="5">Belongs to the EutC family.</text>
</comment>
<keyword evidence="7" id="KW-1185">Reference proteome</keyword>
<evidence type="ECO:0000256" key="3">
    <source>
        <dbReference type="ARBA" id="ARBA00023285"/>
    </source>
</evidence>
<keyword evidence="2 5" id="KW-0456">Lyase</keyword>
<evidence type="ECO:0000256" key="4">
    <source>
        <dbReference type="ARBA" id="ARBA00024446"/>
    </source>
</evidence>
<dbReference type="InterPro" id="IPR042255">
    <property type="entry name" value="EutC_N"/>
</dbReference>
<keyword evidence="1 5" id="KW-0846">Cobalamin</keyword>
<dbReference type="EC" id="4.3.1.7" evidence="5"/>
<dbReference type="PANTHER" id="PTHR39330:SF1">
    <property type="entry name" value="ETHANOLAMINE AMMONIA-LYASE SMALL SUBUNIT"/>
    <property type="match status" value="1"/>
</dbReference>
<dbReference type="EMBL" id="CP073344">
    <property type="protein sequence ID" value="UTW01938.1"/>
    <property type="molecule type" value="Genomic_DNA"/>
</dbReference>
<comment type="subunit">
    <text evidence="5">The basic unit is a heterodimer which dimerizes to form tetramers. The heterotetramers trimerize; 6 large subunits form a core ring with 6 small subunits projecting outwards.</text>
</comment>
<dbReference type="NCBIfam" id="NF003971">
    <property type="entry name" value="PRK05465.1"/>
    <property type="match status" value="1"/>
</dbReference>
<dbReference type="InterPro" id="IPR042251">
    <property type="entry name" value="EutC_C"/>
</dbReference>
<reference evidence="6" key="1">
    <citation type="submission" date="2021-04" db="EMBL/GenBank/DDBJ databases">
        <title>Oceanospirillales bacteria with DddD are important DMSP degraders in coastal seawater.</title>
        <authorList>
            <person name="Liu J."/>
        </authorList>
    </citation>
    <scope>NUCLEOTIDE SEQUENCE</scope>
    <source>
        <strain evidence="6">GY6</strain>
    </source>
</reference>
<comment type="function">
    <text evidence="5">Catalyzes the deamination of various vicinal amino-alcohols to oxo compounds. Allows this organism to utilize ethanolamine as the sole source of nitrogen and carbon in the presence of external vitamin B12.</text>
</comment>
<proteinExistence type="inferred from homology"/>
<dbReference type="Proteomes" id="UP001059950">
    <property type="component" value="Chromosome"/>
</dbReference>
<feature type="binding site" evidence="5">
    <location>
        <position position="217"/>
    </location>
    <ligand>
        <name>adenosylcob(III)alamin</name>
        <dbReference type="ChEBI" id="CHEBI:18408"/>
    </ligand>
</feature>
<feature type="binding site" evidence="5">
    <location>
        <position position="167"/>
    </location>
    <ligand>
        <name>adenosylcob(III)alamin</name>
        <dbReference type="ChEBI" id="CHEBI:18408"/>
    </ligand>
</feature>
<keyword evidence="3 5" id="KW-0170">Cobalt</keyword>
<comment type="cofactor">
    <cofactor evidence="5">
        <name>adenosylcob(III)alamin</name>
        <dbReference type="ChEBI" id="CHEBI:18408"/>
    </cofactor>
    <text evidence="5">Binds between the large and small subunits.</text>
</comment>